<sequence length="97" mass="11302">MLEVYPEMIHKLNHETFSHISETLDYGLHHQDEEIVGMCLRSLRALPFYHYSEREGGRDRLGSHATSYKDTDGNVQDGSLSKFLRSLQQLILFGDYR</sequence>
<accession>A0ACB9FRT2</accession>
<proteinExistence type="predicted"/>
<evidence type="ECO:0000313" key="1">
    <source>
        <dbReference type="EMBL" id="KAI3773623.1"/>
    </source>
</evidence>
<gene>
    <name evidence="1" type="ORF">L1987_48153</name>
</gene>
<dbReference type="EMBL" id="CM042033">
    <property type="protein sequence ID" value="KAI3773623.1"/>
    <property type="molecule type" value="Genomic_DNA"/>
</dbReference>
<keyword evidence="2" id="KW-1185">Reference proteome</keyword>
<evidence type="ECO:0000313" key="2">
    <source>
        <dbReference type="Proteomes" id="UP001056120"/>
    </source>
</evidence>
<reference evidence="2" key="1">
    <citation type="journal article" date="2022" name="Mol. Ecol. Resour.">
        <title>The genomes of chicory, endive, great burdock and yacon provide insights into Asteraceae palaeo-polyploidization history and plant inulin production.</title>
        <authorList>
            <person name="Fan W."/>
            <person name="Wang S."/>
            <person name="Wang H."/>
            <person name="Wang A."/>
            <person name="Jiang F."/>
            <person name="Liu H."/>
            <person name="Zhao H."/>
            <person name="Xu D."/>
            <person name="Zhang Y."/>
        </authorList>
    </citation>
    <scope>NUCLEOTIDE SEQUENCE [LARGE SCALE GENOMIC DNA]</scope>
    <source>
        <strain evidence="2">cv. Yunnan</strain>
    </source>
</reference>
<dbReference type="Proteomes" id="UP001056120">
    <property type="component" value="Linkage Group LG16"/>
</dbReference>
<comment type="caution">
    <text evidence="1">The sequence shown here is derived from an EMBL/GenBank/DDBJ whole genome shotgun (WGS) entry which is preliminary data.</text>
</comment>
<name>A0ACB9FRT2_9ASTR</name>
<organism evidence="1 2">
    <name type="scientific">Smallanthus sonchifolius</name>
    <dbReference type="NCBI Taxonomy" id="185202"/>
    <lineage>
        <taxon>Eukaryota</taxon>
        <taxon>Viridiplantae</taxon>
        <taxon>Streptophyta</taxon>
        <taxon>Embryophyta</taxon>
        <taxon>Tracheophyta</taxon>
        <taxon>Spermatophyta</taxon>
        <taxon>Magnoliopsida</taxon>
        <taxon>eudicotyledons</taxon>
        <taxon>Gunneridae</taxon>
        <taxon>Pentapetalae</taxon>
        <taxon>asterids</taxon>
        <taxon>campanulids</taxon>
        <taxon>Asterales</taxon>
        <taxon>Asteraceae</taxon>
        <taxon>Asteroideae</taxon>
        <taxon>Heliantheae alliance</taxon>
        <taxon>Millerieae</taxon>
        <taxon>Smallanthus</taxon>
    </lineage>
</organism>
<protein>
    <submittedName>
        <fullName evidence="1">Uncharacterized protein</fullName>
    </submittedName>
</protein>
<reference evidence="1 2" key="2">
    <citation type="journal article" date="2022" name="Mol. Ecol. Resour.">
        <title>The genomes of chicory, endive, great burdock and yacon provide insights into Asteraceae paleo-polyploidization history and plant inulin production.</title>
        <authorList>
            <person name="Fan W."/>
            <person name="Wang S."/>
            <person name="Wang H."/>
            <person name="Wang A."/>
            <person name="Jiang F."/>
            <person name="Liu H."/>
            <person name="Zhao H."/>
            <person name="Xu D."/>
            <person name="Zhang Y."/>
        </authorList>
    </citation>
    <scope>NUCLEOTIDE SEQUENCE [LARGE SCALE GENOMIC DNA]</scope>
    <source>
        <strain evidence="2">cv. Yunnan</strain>
        <tissue evidence="1">Leaves</tissue>
    </source>
</reference>